<evidence type="ECO:0000259" key="6">
    <source>
        <dbReference type="PROSITE" id="PS50118"/>
    </source>
</evidence>
<name>A0A8C5M4J7_9ANUR</name>
<organism evidence="7 8">
    <name type="scientific">Leptobrachium leishanense</name>
    <name type="common">Leishan spiny toad</name>
    <dbReference type="NCBI Taxonomy" id="445787"/>
    <lineage>
        <taxon>Eukaryota</taxon>
        <taxon>Metazoa</taxon>
        <taxon>Chordata</taxon>
        <taxon>Craniata</taxon>
        <taxon>Vertebrata</taxon>
        <taxon>Euteleostomi</taxon>
        <taxon>Amphibia</taxon>
        <taxon>Batrachia</taxon>
        <taxon>Anura</taxon>
        <taxon>Pelobatoidea</taxon>
        <taxon>Megophryidae</taxon>
        <taxon>Leptobrachium</taxon>
    </lineage>
</organism>
<dbReference type="CDD" id="cd22018">
    <property type="entry name" value="HMG-box_HMG20B"/>
    <property type="match status" value="1"/>
</dbReference>
<dbReference type="InterPro" id="IPR056814">
    <property type="entry name" value="GIPC1-3_GH1"/>
</dbReference>
<evidence type="ECO:0000313" key="8">
    <source>
        <dbReference type="Proteomes" id="UP000694569"/>
    </source>
</evidence>
<reference evidence="7" key="1">
    <citation type="submission" date="2025-08" db="UniProtKB">
        <authorList>
            <consortium name="Ensembl"/>
        </authorList>
    </citation>
    <scope>IDENTIFICATION</scope>
</reference>
<dbReference type="Pfam" id="PF25083">
    <property type="entry name" value="GIPC1_GH1"/>
    <property type="match status" value="1"/>
</dbReference>
<evidence type="ECO:0000313" key="7">
    <source>
        <dbReference type="Ensembl" id="ENSLLEP00000008672.1"/>
    </source>
</evidence>
<dbReference type="InterPro" id="IPR009071">
    <property type="entry name" value="HMG_box_dom"/>
</dbReference>
<accession>A0A8C5M4J7</accession>
<gene>
    <name evidence="7" type="primary">GIPC3</name>
</gene>
<dbReference type="Gene3D" id="1.10.30.10">
    <property type="entry name" value="High mobility group box domain"/>
    <property type="match status" value="1"/>
</dbReference>
<feature type="coiled-coil region" evidence="3">
    <location>
        <begin position="206"/>
        <end position="261"/>
    </location>
</feature>
<feature type="DNA-binding region" description="HMG box" evidence="2">
    <location>
        <begin position="78"/>
        <end position="146"/>
    </location>
</feature>
<dbReference type="InterPro" id="IPR055349">
    <property type="entry name" value="GH2_GIPC"/>
</dbReference>
<dbReference type="Gene3D" id="2.30.42.10">
    <property type="match status" value="1"/>
</dbReference>
<protein>
    <submittedName>
        <fullName evidence="7">GIPC PDZ domain containing family member 3</fullName>
    </submittedName>
</protein>
<dbReference type="InterPro" id="IPR017379">
    <property type="entry name" value="GIPC1/2/3"/>
</dbReference>
<evidence type="ECO:0000256" key="4">
    <source>
        <dbReference type="SAM" id="MobiDB-lite"/>
    </source>
</evidence>
<feature type="compositionally biased region" description="Basic and acidic residues" evidence="4">
    <location>
        <begin position="350"/>
        <end position="365"/>
    </location>
</feature>
<dbReference type="Pfam" id="PF00595">
    <property type="entry name" value="PDZ"/>
    <property type="match status" value="1"/>
</dbReference>
<feature type="compositionally biased region" description="Polar residues" evidence="4">
    <location>
        <begin position="367"/>
        <end position="376"/>
    </location>
</feature>
<comment type="similarity">
    <text evidence="1">Belongs to the GIPC family.</text>
</comment>
<feature type="domain" description="PDZ" evidence="5">
    <location>
        <begin position="464"/>
        <end position="544"/>
    </location>
</feature>
<dbReference type="PROSITE" id="PS50118">
    <property type="entry name" value="HMG_BOX_2"/>
    <property type="match status" value="1"/>
</dbReference>
<sequence length="674" mass="76732">MKMGVAETVLDLSPKMSQAPKHLTSVLHPGGNFLVAVKQEKMETPRTSTENPTAEEEPVKKRGWPKGKKRKKILPNGPKAPVTGYVRFLNERREQIRGQHPDLPFPEITKMLGAEWSTLPGPEKQRYLDEAERDKQQYMKELREYQQSEAYKMCAEKIQEKKIKKEESSTSSITNLLNGYTHKNAQCDGFSTFDVPIFTEEFLDQNKVREAELRRLRKINMEFEEQNAILQRHTENMNTAKERLEQELAQEERQTMVLQQQLQTVRQILLTSFSSLPIPGTDETPTPANLDVYMAKLHSIIEGNPPQHEKLVIRIKEILARINSSGRRSKHRTPHLKTGLMENGLDPELNESKPPKETQKTKETRPNGSTTPSKGQPTPPHPPRVRPRLVFHTQLAHGSSTQRIEGFTNVKELYAKIAEVFNISPTEILFCTLNTHKVDMQKLLGGQIGLEDFIFAHVRGETKEVEITKTEDALGLTITDNGAGYAFIKRIKEDSITDRLQSVNVGDNIEAINDQTIVGCRHYEVAKMLRELPKSETFTLRLVQPKKAFDMIGQRCRPTKNPSEGKMSSGRETLRLRNKGMATVEEMPSEGEEEASHKVDDLLESYMGIRDMELASTLVETAKVNQNPEEFSKGLDNVLGEFAFPPEFVMEVWEGYTSGKLRSEFQPYILDVFL</sequence>
<dbReference type="Pfam" id="PF25082">
    <property type="entry name" value="GIPC1_GH2"/>
    <property type="match status" value="1"/>
</dbReference>
<dbReference type="SMART" id="SM00228">
    <property type="entry name" value="PDZ"/>
    <property type="match status" value="1"/>
</dbReference>
<dbReference type="PROSITE" id="PS50106">
    <property type="entry name" value="PDZ"/>
    <property type="match status" value="1"/>
</dbReference>
<feature type="region of interest" description="Disordered" evidence="4">
    <location>
        <begin position="324"/>
        <end position="386"/>
    </location>
</feature>
<dbReference type="InterPro" id="IPR036034">
    <property type="entry name" value="PDZ_sf"/>
</dbReference>
<dbReference type="FunFam" id="2.30.42.10:FF:000097">
    <property type="entry name" value="PDZ domain-containing protein GIPC1 isoform 1"/>
    <property type="match status" value="1"/>
</dbReference>
<keyword evidence="3" id="KW-0175">Coiled coil</keyword>
<dbReference type="InterPro" id="IPR036910">
    <property type="entry name" value="HMG_box_dom_sf"/>
</dbReference>
<dbReference type="SUPFAM" id="SSF47095">
    <property type="entry name" value="HMG-box"/>
    <property type="match status" value="1"/>
</dbReference>
<keyword evidence="2" id="KW-0539">Nucleus</keyword>
<dbReference type="InterPro" id="IPR001478">
    <property type="entry name" value="PDZ"/>
</dbReference>
<feature type="compositionally biased region" description="Basic residues" evidence="4">
    <location>
        <begin position="61"/>
        <end position="73"/>
    </location>
</feature>
<dbReference type="PANTHER" id="PTHR12259">
    <property type="entry name" value="RGS-GAIP INTERACTING PROTEIN GIPC"/>
    <property type="match status" value="1"/>
</dbReference>
<evidence type="ECO:0000256" key="1">
    <source>
        <dbReference type="ARBA" id="ARBA00009011"/>
    </source>
</evidence>
<feature type="region of interest" description="Disordered" evidence="4">
    <location>
        <begin position="41"/>
        <end position="77"/>
    </location>
</feature>
<dbReference type="SUPFAM" id="SSF50156">
    <property type="entry name" value="PDZ domain-like"/>
    <property type="match status" value="1"/>
</dbReference>
<proteinExistence type="inferred from homology"/>
<reference evidence="7" key="2">
    <citation type="submission" date="2025-09" db="UniProtKB">
        <authorList>
            <consortium name="Ensembl"/>
        </authorList>
    </citation>
    <scope>IDENTIFICATION</scope>
</reference>
<keyword evidence="8" id="KW-1185">Reference proteome</keyword>
<evidence type="ECO:0000256" key="2">
    <source>
        <dbReference type="PROSITE-ProRule" id="PRU00267"/>
    </source>
</evidence>
<dbReference type="Pfam" id="PF00505">
    <property type="entry name" value="HMG_box"/>
    <property type="match status" value="1"/>
</dbReference>
<dbReference type="PANTHER" id="PTHR12259:SF2">
    <property type="entry name" value="PDZ DOMAIN-CONTAINING PROTEIN GIPC3"/>
    <property type="match status" value="1"/>
</dbReference>
<dbReference type="AlphaFoldDB" id="A0A8C5M4J7"/>
<dbReference type="Ensembl" id="ENSLLET00000009015.1">
    <property type="protein sequence ID" value="ENSLLEP00000008672.1"/>
    <property type="gene ID" value="ENSLLEG00000005535.1"/>
</dbReference>
<evidence type="ECO:0000256" key="3">
    <source>
        <dbReference type="SAM" id="Coils"/>
    </source>
</evidence>
<keyword evidence="2" id="KW-0238">DNA-binding</keyword>
<dbReference type="CDD" id="cd21180">
    <property type="entry name" value="GH2_GIPC"/>
    <property type="match status" value="1"/>
</dbReference>
<dbReference type="Proteomes" id="UP000694569">
    <property type="component" value="Unplaced"/>
</dbReference>
<feature type="domain" description="HMG box" evidence="6">
    <location>
        <begin position="78"/>
        <end position="146"/>
    </location>
</feature>
<dbReference type="SMART" id="SM00398">
    <property type="entry name" value="HMG"/>
    <property type="match status" value="1"/>
</dbReference>
<dbReference type="GO" id="GO:0005634">
    <property type="term" value="C:nucleus"/>
    <property type="evidence" value="ECO:0007669"/>
    <property type="project" value="UniProtKB-UniRule"/>
</dbReference>
<dbReference type="OrthoDB" id="6509831at2759"/>
<dbReference type="GeneTree" id="ENSGT00390000003420"/>
<dbReference type="GO" id="GO:0003677">
    <property type="term" value="F:DNA binding"/>
    <property type="evidence" value="ECO:0007669"/>
    <property type="project" value="UniProtKB-UniRule"/>
</dbReference>
<evidence type="ECO:0000259" key="5">
    <source>
        <dbReference type="PROSITE" id="PS50106"/>
    </source>
</evidence>